<evidence type="ECO:0000256" key="7">
    <source>
        <dbReference type="ARBA" id="ARBA00055029"/>
    </source>
</evidence>
<proteinExistence type="inferred from homology"/>
<evidence type="ECO:0000313" key="14">
    <source>
        <dbReference type="Proteomes" id="UP000262004"/>
    </source>
</evidence>
<reference evidence="13 14" key="1">
    <citation type="submission" date="2018-04" db="EMBL/GenBank/DDBJ databases">
        <title>Complete genome sequence of Hydrogenophilus thermoluteolus TH-1.</title>
        <authorList>
            <person name="Arai H."/>
        </authorList>
    </citation>
    <scope>NUCLEOTIDE SEQUENCE [LARGE SCALE GENOMIC DNA]</scope>
    <source>
        <strain evidence="13 14">TH-1</strain>
    </source>
</reference>
<comment type="function">
    <text evidence="7">Supplies octaprenyl diphosphate, the precursor for the side chain of the isoprenoid quinones ubiquinone and menaquinone.</text>
</comment>
<evidence type="ECO:0000256" key="1">
    <source>
        <dbReference type="ARBA" id="ARBA00001946"/>
    </source>
</evidence>
<dbReference type="FunFam" id="1.10.600.10:FF:000002">
    <property type="entry name" value="Octaprenyl diphosphate synthase"/>
    <property type="match status" value="1"/>
</dbReference>
<evidence type="ECO:0000256" key="4">
    <source>
        <dbReference type="ARBA" id="ARBA00022723"/>
    </source>
</evidence>
<dbReference type="SUPFAM" id="SSF48576">
    <property type="entry name" value="Terpenoid synthases"/>
    <property type="match status" value="1"/>
</dbReference>
<evidence type="ECO:0000256" key="3">
    <source>
        <dbReference type="ARBA" id="ARBA00022679"/>
    </source>
</evidence>
<comment type="catalytic activity">
    <reaction evidence="6">
        <text>5 isopentenyl diphosphate + (2E,6E)-farnesyl diphosphate = all-trans-octaprenyl diphosphate + 5 diphosphate</text>
        <dbReference type="Rhea" id="RHEA:27798"/>
        <dbReference type="ChEBI" id="CHEBI:33019"/>
        <dbReference type="ChEBI" id="CHEBI:57711"/>
        <dbReference type="ChEBI" id="CHEBI:128769"/>
        <dbReference type="ChEBI" id="CHEBI:175763"/>
        <dbReference type="EC" id="2.5.1.90"/>
    </reaction>
</comment>
<evidence type="ECO:0000256" key="6">
    <source>
        <dbReference type="ARBA" id="ARBA00051506"/>
    </source>
</evidence>
<keyword evidence="4" id="KW-0479">Metal-binding</keyword>
<dbReference type="Pfam" id="PF00348">
    <property type="entry name" value="polyprenyl_synt"/>
    <property type="match status" value="1"/>
</dbReference>
<evidence type="ECO:0000256" key="2">
    <source>
        <dbReference type="ARBA" id="ARBA00006706"/>
    </source>
</evidence>
<dbReference type="KEGG" id="htl:HPTL_0419"/>
<dbReference type="InterPro" id="IPR000092">
    <property type="entry name" value="Polyprenyl_synt"/>
</dbReference>
<dbReference type="AlphaFoldDB" id="A0A2Z6DW70"/>
<keyword evidence="14" id="KW-1185">Reference proteome</keyword>
<dbReference type="EC" id="2.5.1.90" evidence="8"/>
<evidence type="ECO:0000256" key="12">
    <source>
        <dbReference type="RuleBase" id="RU004466"/>
    </source>
</evidence>
<dbReference type="PROSITE" id="PS00723">
    <property type="entry name" value="POLYPRENYL_SYNTHASE_1"/>
    <property type="match status" value="1"/>
</dbReference>
<dbReference type="PANTHER" id="PTHR12001">
    <property type="entry name" value="GERANYLGERANYL PYROPHOSPHATE SYNTHASE"/>
    <property type="match status" value="1"/>
</dbReference>
<dbReference type="GO" id="GO:0008299">
    <property type="term" value="P:isoprenoid biosynthetic process"/>
    <property type="evidence" value="ECO:0007669"/>
    <property type="project" value="InterPro"/>
</dbReference>
<dbReference type="PROSITE" id="PS00444">
    <property type="entry name" value="POLYPRENYL_SYNTHASE_2"/>
    <property type="match status" value="1"/>
</dbReference>
<dbReference type="RefSeq" id="WP_119334506.1">
    <property type="nucleotide sequence ID" value="NZ_AP018558.1"/>
</dbReference>
<evidence type="ECO:0000313" key="13">
    <source>
        <dbReference type="EMBL" id="BBD76687.1"/>
    </source>
</evidence>
<comment type="cofactor">
    <cofactor evidence="1">
        <name>Mg(2+)</name>
        <dbReference type="ChEBI" id="CHEBI:18420"/>
    </cofactor>
</comment>
<evidence type="ECO:0000256" key="11">
    <source>
        <dbReference type="ARBA" id="ARBA00083124"/>
    </source>
</evidence>
<evidence type="ECO:0000256" key="5">
    <source>
        <dbReference type="ARBA" id="ARBA00022842"/>
    </source>
</evidence>
<name>A0A2Z6DW70_HYDTE</name>
<evidence type="ECO:0000256" key="9">
    <source>
        <dbReference type="ARBA" id="ARBA00072473"/>
    </source>
</evidence>
<comment type="similarity">
    <text evidence="2 12">Belongs to the FPP/GGPP synthase family.</text>
</comment>
<accession>A0A2Z6DW70</accession>
<dbReference type="GO" id="GO:0106350">
    <property type="term" value="F:all-trans-octaprenyl-diphosphate synthase activity"/>
    <property type="evidence" value="ECO:0007669"/>
    <property type="project" value="UniProtKB-EC"/>
</dbReference>
<keyword evidence="3 12" id="KW-0808">Transferase</keyword>
<keyword evidence="5" id="KW-0460">Magnesium</keyword>
<evidence type="ECO:0000256" key="8">
    <source>
        <dbReference type="ARBA" id="ARBA00066511"/>
    </source>
</evidence>
<dbReference type="GO" id="GO:0046872">
    <property type="term" value="F:metal ion binding"/>
    <property type="evidence" value="ECO:0007669"/>
    <property type="project" value="UniProtKB-KW"/>
</dbReference>
<protein>
    <recommendedName>
        <fullName evidence="9">Octaprenyl diphosphate synthase</fullName>
        <ecNumber evidence="8">2.5.1.90</ecNumber>
    </recommendedName>
    <alternativeName>
        <fullName evidence="11">All-trans-octaprenyl-diphosphate synthase</fullName>
    </alternativeName>
    <alternativeName>
        <fullName evidence="10">Octaprenyl pyrophosphate synthase</fullName>
    </alternativeName>
</protein>
<dbReference type="PANTHER" id="PTHR12001:SF69">
    <property type="entry name" value="ALL TRANS-POLYPRENYL-DIPHOSPHATE SYNTHASE PDSS1"/>
    <property type="match status" value="1"/>
</dbReference>
<dbReference type="CDD" id="cd00685">
    <property type="entry name" value="Trans_IPPS_HT"/>
    <property type="match status" value="1"/>
</dbReference>
<dbReference type="SFLD" id="SFLDS00005">
    <property type="entry name" value="Isoprenoid_Synthase_Type_I"/>
    <property type="match status" value="1"/>
</dbReference>
<dbReference type="Gene3D" id="1.10.600.10">
    <property type="entry name" value="Farnesyl Diphosphate Synthase"/>
    <property type="match status" value="1"/>
</dbReference>
<dbReference type="Proteomes" id="UP000262004">
    <property type="component" value="Chromosome"/>
</dbReference>
<dbReference type="InterPro" id="IPR008949">
    <property type="entry name" value="Isoprenoid_synthase_dom_sf"/>
</dbReference>
<evidence type="ECO:0000256" key="10">
    <source>
        <dbReference type="ARBA" id="ARBA00079637"/>
    </source>
</evidence>
<organism evidence="13 14">
    <name type="scientific">Hydrogenophilus thermoluteolus</name>
    <name type="common">Pseudomonas hydrogenothermophila</name>
    <dbReference type="NCBI Taxonomy" id="297"/>
    <lineage>
        <taxon>Bacteria</taxon>
        <taxon>Pseudomonadati</taxon>
        <taxon>Pseudomonadota</taxon>
        <taxon>Hydrogenophilia</taxon>
        <taxon>Hydrogenophilales</taxon>
        <taxon>Hydrogenophilaceae</taxon>
        <taxon>Hydrogenophilus</taxon>
    </lineage>
</organism>
<dbReference type="EMBL" id="AP018558">
    <property type="protein sequence ID" value="BBD76687.1"/>
    <property type="molecule type" value="Genomic_DNA"/>
</dbReference>
<dbReference type="InterPro" id="IPR033749">
    <property type="entry name" value="Polyprenyl_synt_CS"/>
</dbReference>
<dbReference type="OrthoDB" id="9805316at2"/>
<sequence>MAAALPFLTPVREAFRALDETIREQLHSDVALVRTIADYLIAAGGKRLRPAVHLLAAGACGYEGQDRVTLAAVIEFIHSATLLHDDVVDESDLRRGRRTANAVFGNAASVLVGDFLYSRSFELMVSVGRMRVMEILAKTTNAIAEGEVLQLMNCGNPEVTWDDYFRVIDYKTAKLFEASAQLGAVVADAPPAVESALATYGRHLGIAFQIADDVLDYTADEAQLGKHLGDDLAEGKPTYPLLYVLEQGNDAQKRLVREVIETGARERLDAVVAAVEACGAIAASYDAARCHAETAKKALTALPSSPCRESLLQLADFAVERTF</sequence>
<gene>
    <name evidence="13" type="ORF">HPTL_0419</name>
</gene>